<feature type="region of interest" description="Disordered" evidence="1">
    <location>
        <begin position="68"/>
        <end position="87"/>
    </location>
</feature>
<organism evidence="3 4">
    <name type="scientific">Streptomyces gobitricini</name>
    <dbReference type="NCBI Taxonomy" id="68211"/>
    <lineage>
        <taxon>Bacteria</taxon>
        <taxon>Bacillati</taxon>
        <taxon>Actinomycetota</taxon>
        <taxon>Actinomycetes</taxon>
        <taxon>Kitasatosporales</taxon>
        <taxon>Streptomycetaceae</taxon>
        <taxon>Streptomyces</taxon>
    </lineage>
</organism>
<keyword evidence="2" id="KW-0732">Signal</keyword>
<feature type="compositionally biased region" description="Basic and acidic residues" evidence="1">
    <location>
        <begin position="30"/>
        <end position="42"/>
    </location>
</feature>
<gene>
    <name evidence="3" type="ORF">GCM10010393_04260</name>
</gene>
<dbReference type="PROSITE" id="PS51257">
    <property type="entry name" value="PROKAR_LIPOPROTEIN"/>
    <property type="match status" value="1"/>
</dbReference>
<dbReference type="EMBL" id="BAAASR010000002">
    <property type="protein sequence ID" value="GAA2477260.1"/>
    <property type="molecule type" value="Genomic_DNA"/>
</dbReference>
<feature type="region of interest" description="Disordered" evidence="1">
    <location>
        <begin position="25"/>
        <end position="47"/>
    </location>
</feature>
<evidence type="ECO:0008006" key="5">
    <source>
        <dbReference type="Google" id="ProtNLM"/>
    </source>
</evidence>
<reference evidence="4" key="1">
    <citation type="journal article" date="2019" name="Int. J. Syst. Evol. Microbiol.">
        <title>The Global Catalogue of Microorganisms (GCM) 10K type strain sequencing project: providing services to taxonomists for standard genome sequencing and annotation.</title>
        <authorList>
            <consortium name="The Broad Institute Genomics Platform"/>
            <consortium name="The Broad Institute Genome Sequencing Center for Infectious Disease"/>
            <person name="Wu L."/>
            <person name="Ma J."/>
        </authorList>
    </citation>
    <scope>NUCLEOTIDE SEQUENCE [LARGE SCALE GENOMIC DNA]</scope>
    <source>
        <strain evidence="4">JCM 5062</strain>
    </source>
</reference>
<evidence type="ECO:0000313" key="4">
    <source>
        <dbReference type="Proteomes" id="UP001499942"/>
    </source>
</evidence>
<evidence type="ECO:0000313" key="3">
    <source>
        <dbReference type="EMBL" id="GAA2477260.1"/>
    </source>
</evidence>
<dbReference type="Proteomes" id="UP001499942">
    <property type="component" value="Unassembled WGS sequence"/>
</dbReference>
<proteinExistence type="predicted"/>
<evidence type="ECO:0000256" key="2">
    <source>
        <dbReference type="SAM" id="SignalP"/>
    </source>
</evidence>
<feature type="chain" id="PRO_5046572081" description="Lipoprotein" evidence="2">
    <location>
        <begin position="23"/>
        <end position="235"/>
    </location>
</feature>
<comment type="caution">
    <text evidence="3">The sequence shown here is derived from an EMBL/GenBank/DDBJ whole genome shotgun (WGS) entry which is preliminary data.</text>
</comment>
<name>A0ABP5YEJ3_9ACTN</name>
<accession>A0ABP5YEJ3</accession>
<dbReference type="RefSeq" id="WP_344355666.1">
    <property type="nucleotide sequence ID" value="NZ_BAAASR010000002.1"/>
</dbReference>
<evidence type="ECO:0000256" key="1">
    <source>
        <dbReference type="SAM" id="MobiDB-lite"/>
    </source>
</evidence>
<protein>
    <recommendedName>
        <fullName evidence="5">Lipoprotein</fullName>
    </recommendedName>
</protein>
<sequence>MRTRIRRGAAVALTVSALTLTAACGGSSDKGGDSAAKDKAADKPAAATPLTAAQMKAGILEAKDLPAGWKAESAPSTGDQAKAEKPECEPLARIMSDKIDGATMGGNQEFAHGGGASLLAQQIFSLPGTGAADFVKDVTTAVGACGTFTIVQDGEKVPVKAAALPVAKAGESSQGVRLTMEIAELKMKIESDVLIAQQGSGVMRLAYVPMSGEGHKSFDDLAKRAGDKFVKAVQG</sequence>
<feature type="signal peptide" evidence="2">
    <location>
        <begin position="1"/>
        <end position="22"/>
    </location>
</feature>
<keyword evidence="4" id="KW-1185">Reference proteome</keyword>